<dbReference type="Pfam" id="PF16975">
    <property type="entry name" value="UPAR_LY6_2"/>
    <property type="match status" value="1"/>
</dbReference>
<keyword evidence="5" id="KW-0472">Membrane</keyword>
<keyword evidence="3" id="KW-0336">GPI-anchor</keyword>
<evidence type="ECO:0000256" key="2">
    <source>
        <dbReference type="ARBA" id="ARBA00022475"/>
    </source>
</evidence>
<evidence type="ECO:0000256" key="7">
    <source>
        <dbReference type="ARBA" id="ARBA00023180"/>
    </source>
</evidence>
<sequence length="157" mass="18419">MLKFVPFLWWFTYLTALVRYTGSVSQDLTCYTCSNKTRNYECNRYAVDRPCSQEQSFCYIKHVMDEYGETVLVAKSCATRRECNLKTVGCYFSTNNPIKKNCISCCDVSYCNREIPTNETNAILWMERQGSNSGFRTVFHWTVWFIPIKTCITLRNH</sequence>
<dbReference type="GeneID" id="106457891"/>
<gene>
    <name evidence="11" type="primary">LOC106457891</name>
</gene>
<evidence type="ECO:0000256" key="5">
    <source>
        <dbReference type="ARBA" id="ARBA00023136"/>
    </source>
</evidence>
<keyword evidence="4 9" id="KW-0732">Signal</keyword>
<dbReference type="Gene3D" id="2.10.60.10">
    <property type="entry name" value="CD59"/>
    <property type="match status" value="1"/>
</dbReference>
<dbReference type="RefSeq" id="XP_022239669.1">
    <property type="nucleotide sequence ID" value="XM_022383961.1"/>
</dbReference>
<name>A0ABM1S7R4_LIMPO</name>
<organism evidence="10 11">
    <name type="scientific">Limulus polyphemus</name>
    <name type="common">Atlantic horseshoe crab</name>
    <dbReference type="NCBI Taxonomy" id="6850"/>
    <lineage>
        <taxon>Eukaryota</taxon>
        <taxon>Metazoa</taxon>
        <taxon>Ecdysozoa</taxon>
        <taxon>Arthropoda</taxon>
        <taxon>Chelicerata</taxon>
        <taxon>Merostomata</taxon>
        <taxon>Xiphosura</taxon>
        <taxon>Limulidae</taxon>
        <taxon>Limulus</taxon>
    </lineage>
</organism>
<dbReference type="PANTHER" id="PTHR31171:SF3">
    <property type="entry name" value="LY6_PLAUR DOMAIN-CONTAINING PROTEIN 6B"/>
    <property type="match status" value="1"/>
</dbReference>
<evidence type="ECO:0000256" key="1">
    <source>
        <dbReference type="ARBA" id="ARBA00004609"/>
    </source>
</evidence>
<keyword evidence="7" id="KW-0325">Glycoprotein</keyword>
<keyword evidence="2" id="KW-1003">Cell membrane</keyword>
<dbReference type="PANTHER" id="PTHR31171">
    <property type="entry name" value="LY6/PLAUR DOMAIN-CONTAINING PROTEIN 6"/>
    <property type="match status" value="1"/>
</dbReference>
<dbReference type="Proteomes" id="UP000694941">
    <property type="component" value="Unplaced"/>
</dbReference>
<keyword evidence="6" id="KW-1015">Disulfide bond</keyword>
<protein>
    <submittedName>
        <fullName evidence="11">Ly6/PLAUR domain-containing protein 6B-like</fullName>
    </submittedName>
</protein>
<comment type="subcellular location">
    <subcellularLocation>
        <location evidence="1">Cell membrane</location>
        <topology evidence="1">Lipid-anchor</topology>
        <topology evidence="1">GPI-anchor</topology>
    </subcellularLocation>
</comment>
<feature type="signal peptide" evidence="9">
    <location>
        <begin position="1"/>
        <end position="23"/>
    </location>
</feature>
<evidence type="ECO:0000256" key="9">
    <source>
        <dbReference type="SAM" id="SignalP"/>
    </source>
</evidence>
<keyword evidence="8" id="KW-0449">Lipoprotein</keyword>
<dbReference type="SUPFAM" id="SSF57302">
    <property type="entry name" value="Snake toxin-like"/>
    <property type="match status" value="1"/>
</dbReference>
<accession>A0ABM1S7R4</accession>
<reference evidence="11" key="1">
    <citation type="submission" date="2025-08" db="UniProtKB">
        <authorList>
            <consortium name="RefSeq"/>
        </authorList>
    </citation>
    <scope>IDENTIFICATION</scope>
    <source>
        <tissue evidence="11">Muscle</tissue>
    </source>
</reference>
<evidence type="ECO:0000256" key="3">
    <source>
        <dbReference type="ARBA" id="ARBA00022622"/>
    </source>
</evidence>
<feature type="chain" id="PRO_5045821750" evidence="9">
    <location>
        <begin position="24"/>
        <end position="157"/>
    </location>
</feature>
<proteinExistence type="predicted"/>
<evidence type="ECO:0000256" key="8">
    <source>
        <dbReference type="ARBA" id="ARBA00023288"/>
    </source>
</evidence>
<evidence type="ECO:0000256" key="4">
    <source>
        <dbReference type="ARBA" id="ARBA00022729"/>
    </source>
</evidence>
<dbReference type="InterPro" id="IPR045860">
    <property type="entry name" value="Snake_toxin-like_sf"/>
</dbReference>
<evidence type="ECO:0000256" key="6">
    <source>
        <dbReference type="ARBA" id="ARBA00023157"/>
    </source>
</evidence>
<evidence type="ECO:0000313" key="11">
    <source>
        <dbReference type="RefSeq" id="XP_022239669.1"/>
    </source>
</evidence>
<dbReference type="CDD" id="cd23567">
    <property type="entry name" value="TFP_LU_ECD_LYPD6_like"/>
    <property type="match status" value="1"/>
</dbReference>
<dbReference type="InterPro" id="IPR039457">
    <property type="entry name" value="LYPD6-like"/>
</dbReference>
<evidence type="ECO:0000313" key="10">
    <source>
        <dbReference type="Proteomes" id="UP000694941"/>
    </source>
</evidence>
<keyword evidence="10" id="KW-1185">Reference proteome</keyword>